<evidence type="ECO:0008006" key="4">
    <source>
        <dbReference type="Google" id="ProtNLM"/>
    </source>
</evidence>
<evidence type="ECO:0000313" key="3">
    <source>
        <dbReference type="Proteomes" id="UP001432322"/>
    </source>
</evidence>
<evidence type="ECO:0000313" key="2">
    <source>
        <dbReference type="EMBL" id="GMT37475.1"/>
    </source>
</evidence>
<sequence length="87" mass="10132">MITSLDYPRGVSRESETLSRNVWNVIYQSLPIFLHPLGKTNSSGIRPFRRMLMMIFTLVFIDRKIIIGNGLMTTKMYRTTSTLLEVY</sequence>
<organism evidence="1 3">
    <name type="scientific">Pristionchus fissidentatus</name>
    <dbReference type="NCBI Taxonomy" id="1538716"/>
    <lineage>
        <taxon>Eukaryota</taxon>
        <taxon>Metazoa</taxon>
        <taxon>Ecdysozoa</taxon>
        <taxon>Nematoda</taxon>
        <taxon>Chromadorea</taxon>
        <taxon>Rhabditida</taxon>
        <taxon>Rhabditina</taxon>
        <taxon>Diplogasteromorpha</taxon>
        <taxon>Diplogasteroidea</taxon>
        <taxon>Neodiplogasteridae</taxon>
        <taxon>Pristionchus</taxon>
    </lineage>
</organism>
<dbReference type="EMBL" id="BTSY01000149">
    <property type="protein sequence ID" value="GMT37475.1"/>
    <property type="molecule type" value="Genomic_DNA"/>
</dbReference>
<reference evidence="1" key="1">
    <citation type="submission" date="2023-10" db="EMBL/GenBank/DDBJ databases">
        <title>Genome assembly of Pristionchus species.</title>
        <authorList>
            <person name="Yoshida K."/>
            <person name="Sommer R.J."/>
        </authorList>
    </citation>
    <scope>NUCLEOTIDE SEQUENCE</scope>
    <source>
        <strain evidence="1">RS5133</strain>
    </source>
</reference>
<accession>A0AAV5VS48</accession>
<comment type="caution">
    <text evidence="1">The sequence shown here is derived from an EMBL/GenBank/DDBJ whole genome shotgun (WGS) entry which is preliminary data.</text>
</comment>
<evidence type="ECO:0000313" key="1">
    <source>
        <dbReference type="EMBL" id="GMT22278.1"/>
    </source>
</evidence>
<dbReference type="AlphaFoldDB" id="A0AAV5VS48"/>
<proteinExistence type="predicted"/>
<feature type="non-terminal residue" evidence="1">
    <location>
        <position position="87"/>
    </location>
</feature>
<keyword evidence="3" id="KW-1185">Reference proteome</keyword>
<gene>
    <name evidence="1" type="ORF">PFISCL1PPCAC_13575</name>
    <name evidence="2" type="ORF">PFISCL1PPCAC_28772</name>
</gene>
<dbReference type="Proteomes" id="UP001432322">
    <property type="component" value="Unassembled WGS sequence"/>
</dbReference>
<dbReference type="EMBL" id="BTSY01000004">
    <property type="protein sequence ID" value="GMT22278.1"/>
    <property type="molecule type" value="Genomic_DNA"/>
</dbReference>
<name>A0AAV5VS48_9BILA</name>
<protein>
    <recommendedName>
        <fullName evidence="4">G protein-coupled receptor</fullName>
    </recommendedName>
</protein>